<protein>
    <submittedName>
        <fullName evidence="1">Uncharacterized protein</fullName>
    </submittedName>
</protein>
<gene>
    <name evidence="1" type="ORF">PXEA_LOCUS14161</name>
</gene>
<dbReference type="EMBL" id="CAAALY010047732">
    <property type="protein sequence ID" value="VEL20721.1"/>
    <property type="molecule type" value="Genomic_DNA"/>
</dbReference>
<reference evidence="1" key="1">
    <citation type="submission" date="2018-11" db="EMBL/GenBank/DDBJ databases">
        <authorList>
            <consortium name="Pathogen Informatics"/>
        </authorList>
    </citation>
    <scope>NUCLEOTIDE SEQUENCE</scope>
</reference>
<proteinExistence type="predicted"/>
<evidence type="ECO:0000313" key="2">
    <source>
        <dbReference type="Proteomes" id="UP000784294"/>
    </source>
</evidence>
<evidence type="ECO:0000313" key="1">
    <source>
        <dbReference type="EMBL" id="VEL20721.1"/>
    </source>
</evidence>
<keyword evidence="2" id="KW-1185">Reference proteome</keyword>
<accession>A0A3S5BDV9</accession>
<dbReference type="AlphaFoldDB" id="A0A3S5BDV9"/>
<organism evidence="1 2">
    <name type="scientific">Protopolystoma xenopodis</name>
    <dbReference type="NCBI Taxonomy" id="117903"/>
    <lineage>
        <taxon>Eukaryota</taxon>
        <taxon>Metazoa</taxon>
        <taxon>Spiralia</taxon>
        <taxon>Lophotrochozoa</taxon>
        <taxon>Platyhelminthes</taxon>
        <taxon>Monogenea</taxon>
        <taxon>Polyopisthocotylea</taxon>
        <taxon>Polystomatidea</taxon>
        <taxon>Polystomatidae</taxon>
        <taxon>Protopolystoma</taxon>
    </lineage>
</organism>
<dbReference type="Proteomes" id="UP000784294">
    <property type="component" value="Unassembled WGS sequence"/>
</dbReference>
<sequence length="80" mass="9101">MACTLFDTIFSHLYGDSMHTLRLNVNHQRALLGHLRIRLIVHLIECIVRRAQPSAKIRFKDFSSSLTVPTFVTGSQSFGE</sequence>
<name>A0A3S5BDV9_9PLAT</name>
<comment type="caution">
    <text evidence="1">The sequence shown here is derived from an EMBL/GenBank/DDBJ whole genome shotgun (WGS) entry which is preliminary data.</text>
</comment>